<dbReference type="PRINTS" id="PR00778">
    <property type="entry name" value="HTHARSR"/>
</dbReference>
<sequence length="201" mass="23942">MPVQLDKIVTYHKALADPTRFRMLILLAQGECSGQQLAERLHLAPATVTHHAAKLREAALLRERREKNTIYFSLSEYFLREHAQASLDLIFRNPSAEKEELSMVNEKLQASVFKHFFTKEGRLIRIPAQYKKKLIALERIARSLEPGRAYAERELNEVIREYHEDFATIRREFIMHHFMFREKDVYELNPEEMWTKWEEVR</sequence>
<dbReference type="InterPro" id="IPR018656">
    <property type="entry name" value="DUF2087"/>
</dbReference>
<evidence type="ECO:0000259" key="4">
    <source>
        <dbReference type="PROSITE" id="PS50987"/>
    </source>
</evidence>
<proteinExistence type="predicted"/>
<evidence type="ECO:0000313" key="6">
    <source>
        <dbReference type="Proteomes" id="UP000006620"/>
    </source>
</evidence>
<dbReference type="KEGG" id="pms:KNP414_02615"/>
<reference evidence="5 6" key="2">
    <citation type="journal article" date="2013" name="Genome Announc.">
        <title>Genome Sequence of Growth-Improving Paenibacillus mucilaginosus Strain KNP414.</title>
        <authorList>
            <person name="Lu J.J."/>
            <person name="Wang J.F."/>
            <person name="Hu X.F."/>
        </authorList>
    </citation>
    <scope>NUCLEOTIDE SEQUENCE [LARGE SCALE GENOMIC DNA]</scope>
    <source>
        <strain evidence="5 6">KNP414</strain>
    </source>
</reference>
<dbReference type="SMART" id="SM00418">
    <property type="entry name" value="HTH_ARSR"/>
    <property type="match status" value="1"/>
</dbReference>
<keyword evidence="2" id="KW-0238">DNA-binding</keyword>
<evidence type="ECO:0000256" key="3">
    <source>
        <dbReference type="ARBA" id="ARBA00023163"/>
    </source>
</evidence>
<keyword evidence="3" id="KW-0804">Transcription</keyword>
<gene>
    <name evidence="5" type="ordered locus">KNP414_02615</name>
</gene>
<evidence type="ECO:0000256" key="1">
    <source>
        <dbReference type="ARBA" id="ARBA00023015"/>
    </source>
</evidence>
<dbReference type="AlphaFoldDB" id="F8F5K3"/>
<dbReference type="Pfam" id="PF09860">
    <property type="entry name" value="DUF2087"/>
    <property type="match status" value="1"/>
</dbReference>
<dbReference type="InterPro" id="IPR051011">
    <property type="entry name" value="Metal_resp_trans_reg"/>
</dbReference>
<dbReference type="GO" id="GO:0003700">
    <property type="term" value="F:DNA-binding transcription factor activity"/>
    <property type="evidence" value="ECO:0007669"/>
    <property type="project" value="InterPro"/>
</dbReference>
<dbReference type="PROSITE" id="PS50987">
    <property type="entry name" value="HTH_ARSR_2"/>
    <property type="match status" value="1"/>
</dbReference>
<dbReference type="PANTHER" id="PTHR43132:SF8">
    <property type="entry name" value="HTH-TYPE TRANSCRIPTIONAL REGULATOR KMTR"/>
    <property type="match status" value="1"/>
</dbReference>
<organism evidence="5 6">
    <name type="scientific">Paenibacillus mucilaginosus (strain KNP414)</name>
    <dbReference type="NCBI Taxonomy" id="1036673"/>
    <lineage>
        <taxon>Bacteria</taxon>
        <taxon>Bacillati</taxon>
        <taxon>Bacillota</taxon>
        <taxon>Bacilli</taxon>
        <taxon>Bacillales</taxon>
        <taxon>Paenibacillaceae</taxon>
        <taxon>Paenibacillus</taxon>
    </lineage>
</organism>
<evidence type="ECO:0000256" key="2">
    <source>
        <dbReference type="ARBA" id="ARBA00023125"/>
    </source>
</evidence>
<dbReference type="InterPro" id="IPR011991">
    <property type="entry name" value="ArsR-like_HTH"/>
</dbReference>
<dbReference type="InterPro" id="IPR036390">
    <property type="entry name" value="WH_DNA-bd_sf"/>
</dbReference>
<dbReference type="Proteomes" id="UP000006620">
    <property type="component" value="Chromosome"/>
</dbReference>
<dbReference type="CDD" id="cd00090">
    <property type="entry name" value="HTH_ARSR"/>
    <property type="match status" value="1"/>
</dbReference>
<protein>
    <submittedName>
        <fullName evidence="5">Transcriptional regulator, ArsR family</fullName>
    </submittedName>
</protein>
<dbReference type="InterPro" id="IPR036388">
    <property type="entry name" value="WH-like_DNA-bd_sf"/>
</dbReference>
<keyword evidence="1" id="KW-0805">Transcription regulation</keyword>
<dbReference type="Pfam" id="PF01022">
    <property type="entry name" value="HTH_5"/>
    <property type="match status" value="1"/>
</dbReference>
<dbReference type="GO" id="GO:0003677">
    <property type="term" value="F:DNA binding"/>
    <property type="evidence" value="ECO:0007669"/>
    <property type="project" value="UniProtKB-KW"/>
</dbReference>
<evidence type="ECO:0000313" key="5">
    <source>
        <dbReference type="EMBL" id="AEI41176.1"/>
    </source>
</evidence>
<name>F8F5K3_PAEMK</name>
<dbReference type="PATRIC" id="fig|1036673.3.peg.2374"/>
<dbReference type="HOGENOM" id="CLU_097806_1_1_9"/>
<reference evidence="6" key="1">
    <citation type="submission" date="2011-06" db="EMBL/GenBank/DDBJ databases">
        <title>Complete genome sequence of Paenibacillus mucilaginosus KNP414.</title>
        <authorList>
            <person name="Wang J."/>
            <person name="Hu S."/>
            <person name="Hu X."/>
            <person name="Zhang B."/>
            <person name="Dong D."/>
            <person name="Zhang S."/>
            <person name="Zhao K."/>
            <person name="Wu D."/>
        </authorList>
    </citation>
    <scope>NUCLEOTIDE SEQUENCE [LARGE SCALE GENOMIC DNA]</scope>
    <source>
        <strain evidence="6">KNP414</strain>
    </source>
</reference>
<dbReference type="InterPro" id="IPR001845">
    <property type="entry name" value="HTH_ArsR_DNA-bd_dom"/>
</dbReference>
<dbReference type="RefSeq" id="WP_013916337.1">
    <property type="nucleotide sequence ID" value="NC_015690.1"/>
</dbReference>
<dbReference type="NCBIfam" id="NF033788">
    <property type="entry name" value="HTH_metalloreg"/>
    <property type="match status" value="1"/>
</dbReference>
<dbReference type="SUPFAM" id="SSF46785">
    <property type="entry name" value="Winged helix' DNA-binding domain"/>
    <property type="match status" value="1"/>
</dbReference>
<dbReference type="EMBL" id="CP002869">
    <property type="protein sequence ID" value="AEI41176.1"/>
    <property type="molecule type" value="Genomic_DNA"/>
</dbReference>
<accession>F8F5K3</accession>
<dbReference type="PANTHER" id="PTHR43132">
    <property type="entry name" value="ARSENICAL RESISTANCE OPERON REPRESSOR ARSR-RELATED"/>
    <property type="match status" value="1"/>
</dbReference>
<feature type="domain" description="HTH arsR-type" evidence="4">
    <location>
        <begin position="1"/>
        <end position="94"/>
    </location>
</feature>
<dbReference type="Gene3D" id="1.10.10.10">
    <property type="entry name" value="Winged helix-like DNA-binding domain superfamily/Winged helix DNA-binding domain"/>
    <property type="match status" value="1"/>
</dbReference>